<proteinExistence type="predicted"/>
<feature type="domain" description="RRM" evidence="4">
    <location>
        <begin position="5"/>
        <end position="83"/>
    </location>
</feature>
<dbReference type="Pfam" id="PF00076">
    <property type="entry name" value="RRM_1"/>
    <property type="match status" value="1"/>
</dbReference>
<dbReference type="EnsemblMetazoa" id="CLYHEMT018591.1">
    <property type="protein sequence ID" value="CLYHEMP018591.1"/>
    <property type="gene ID" value="CLYHEMG018591"/>
</dbReference>
<keyword evidence="1" id="KW-0694">RNA-binding</keyword>
<evidence type="ECO:0000313" key="6">
    <source>
        <dbReference type="EnsemblMetazoa" id="CLYHEMP018591.1"/>
    </source>
</evidence>
<dbReference type="PANTHER" id="PTHR16442:SF1">
    <property type="entry name" value="RING FINGER PROTEIN 17"/>
    <property type="match status" value="1"/>
</dbReference>
<evidence type="ECO:0000259" key="5">
    <source>
        <dbReference type="PROSITE" id="PS50304"/>
    </source>
</evidence>
<dbReference type="RefSeq" id="XP_066931009.1">
    <property type="nucleotide sequence ID" value="XM_067074908.1"/>
</dbReference>
<feature type="region of interest" description="Disordered" evidence="3">
    <location>
        <begin position="1088"/>
        <end position="1108"/>
    </location>
</feature>
<dbReference type="SMART" id="SM00360">
    <property type="entry name" value="RRM"/>
    <property type="match status" value="1"/>
</dbReference>
<dbReference type="Gene3D" id="3.30.200.20">
    <property type="entry name" value="Phosphorylase Kinase, domain 1"/>
    <property type="match status" value="1"/>
</dbReference>
<feature type="compositionally biased region" description="Basic and acidic residues" evidence="3">
    <location>
        <begin position="1128"/>
        <end position="1137"/>
    </location>
</feature>
<organism evidence="6 7">
    <name type="scientific">Clytia hemisphaerica</name>
    <dbReference type="NCBI Taxonomy" id="252671"/>
    <lineage>
        <taxon>Eukaryota</taxon>
        <taxon>Metazoa</taxon>
        <taxon>Cnidaria</taxon>
        <taxon>Hydrozoa</taxon>
        <taxon>Hydroidolina</taxon>
        <taxon>Leptothecata</taxon>
        <taxon>Obeliida</taxon>
        <taxon>Clytiidae</taxon>
        <taxon>Clytia</taxon>
    </lineage>
</organism>
<dbReference type="SUPFAM" id="SSF54928">
    <property type="entry name" value="RNA-binding domain, RBD"/>
    <property type="match status" value="1"/>
</dbReference>
<dbReference type="OrthoDB" id="6022388at2759"/>
<dbReference type="InterPro" id="IPR011009">
    <property type="entry name" value="Kinase-like_dom_sf"/>
</dbReference>
<dbReference type="SUPFAM" id="SSF56112">
    <property type="entry name" value="Protein kinase-like (PK-like)"/>
    <property type="match status" value="1"/>
</dbReference>
<dbReference type="FunFam" id="2.30.30.140:FF:000018">
    <property type="entry name" value="Serine/threonine-protein kinase 31"/>
    <property type="match status" value="1"/>
</dbReference>
<dbReference type="Pfam" id="PF00567">
    <property type="entry name" value="TUDOR"/>
    <property type="match status" value="1"/>
</dbReference>
<dbReference type="Gene3D" id="2.30.30.140">
    <property type="match status" value="1"/>
</dbReference>
<feature type="domain" description="Tudor" evidence="5">
    <location>
        <begin position="173"/>
        <end position="230"/>
    </location>
</feature>
<dbReference type="GeneID" id="136818580"/>
<evidence type="ECO:0000313" key="7">
    <source>
        <dbReference type="Proteomes" id="UP000594262"/>
    </source>
</evidence>
<evidence type="ECO:0000259" key="4">
    <source>
        <dbReference type="PROSITE" id="PS50102"/>
    </source>
</evidence>
<feature type="coiled-coil region" evidence="2">
    <location>
        <begin position="360"/>
        <end position="387"/>
    </location>
</feature>
<protein>
    <submittedName>
        <fullName evidence="6">Uncharacterized protein</fullName>
    </submittedName>
</protein>
<keyword evidence="2" id="KW-0175">Coiled coil</keyword>
<dbReference type="InterPro" id="IPR000504">
    <property type="entry name" value="RRM_dom"/>
</dbReference>
<reference evidence="6" key="1">
    <citation type="submission" date="2021-01" db="UniProtKB">
        <authorList>
            <consortium name="EnsemblMetazoa"/>
        </authorList>
    </citation>
    <scope>IDENTIFICATION</scope>
</reference>
<dbReference type="Proteomes" id="UP000594262">
    <property type="component" value="Unplaced"/>
</dbReference>
<name>A0A7M5X739_9CNID</name>
<sequence>MSETFDVYVGNLIPSDSEDDLKEVFDIIGDIHSVKILPLKAGETRNCGFVRFKTQEDAQCAVQYCNNHQLQDGRKIFVRYNGNKERVKKVITEQQPSDEKKETYVITPKRSVSPKIVSTEALKKETVCVSHVESPIKFYCQCVSQEKVNELVELGEELETLCPSQPKVIGQLSIQQIYGCKFSEDEQWYRCSIIRCLQQNQVEIRYIDYGNKEIVDRFGLVTLPANITKRPVLSRCCQIDSVQLVSTDDTSTLFKVGIDKLKELIYDKAIEIEIKKTDNVLSYIKSVSINGSTLDLENVLVSTGSTKVKTFDGFSSPPHSQRTPFAEYKDNALSSGVVTVTGKTTTPTQTKPPYDYELQSYTLKSKLQQKEQALAQLEKATTATIEELRKNLRYQKEMMKNPFSACMKEMATKVKGLRELRANSKTAEDTKLLEVIDEIMESDSLIALSSMKEYNDVQIEQENLKIQQEQIIKCTDKDDLNDLLEERDGLFRKCIKRIRTFLKHLEGLPLRQREAKVLYAVKYIENNFPDHFDGSSTQEGEISLSRALTDYKDQQSNLSKDLNVCRERTNNKSSQLFKAIGQVQRVLHCTLTLNATPADDEMETEKYISEYKNAIEEEQRITMESSKDTQSSVKLKVLITSFRRALSTELEDIQILRKPDFKEKYQTLLDTFKENLKNKPDKSELLKAKKHIKQLKSKFRHKQADLSDLEEDSDDVDDSEVDEIEKELGNIRQDLHKQFIIEHREMVKLADACEGNFPEINKLHPELALDEFIESNNLWQRSRTIDHYLGSNSKTLKSKPKQIAYQCDFNGKPCVIKELSLSTKDSQQLKMIVDRIVEFSKDQRMNTTRVHCIFTDKSERKLYYHQDYATEGNMLEFIEKSNPEPKVLKGLFKDCFASLVSTAKPHCGIKPENVLVTKYNEDGPYRALFAESNFLIKKDKTAVQSLNLDDVENYPKLDVFINLSQSRIDLVCLAALMFKAFHRDCSFTDVIHCDVENFVKDESLKEILSRVFNPSDTVLTAQDILTSKFFEEKMEVVESQLSSPDDVTQDGTADVSKIVNLDDTTTSVTDLTDDISNLLNLDESSISATEEDLETKSEGDVTLDQSTESIEDGKEIVAWEKALKERKLSRKPKDEKSVAVQPQEAAISDDDDF</sequence>
<dbReference type="SUPFAM" id="SSF63748">
    <property type="entry name" value="Tudor/PWWP/MBT"/>
    <property type="match status" value="1"/>
</dbReference>
<dbReference type="GO" id="GO:0003723">
    <property type="term" value="F:RNA binding"/>
    <property type="evidence" value="ECO:0007669"/>
    <property type="project" value="UniProtKB-UniRule"/>
</dbReference>
<evidence type="ECO:0000256" key="1">
    <source>
        <dbReference type="PROSITE-ProRule" id="PRU00176"/>
    </source>
</evidence>
<dbReference type="InterPro" id="IPR035979">
    <property type="entry name" value="RBD_domain_sf"/>
</dbReference>
<keyword evidence="7" id="KW-1185">Reference proteome</keyword>
<feature type="region of interest" description="Disordered" evidence="3">
    <location>
        <begin position="1128"/>
        <end position="1153"/>
    </location>
</feature>
<dbReference type="SMART" id="SM00333">
    <property type="entry name" value="TUDOR"/>
    <property type="match status" value="1"/>
</dbReference>
<dbReference type="PROSITE" id="PS50304">
    <property type="entry name" value="TUDOR"/>
    <property type="match status" value="1"/>
</dbReference>
<dbReference type="PANTHER" id="PTHR16442">
    <property type="entry name" value="RING FINGER PROTEIN 17"/>
    <property type="match status" value="1"/>
</dbReference>
<dbReference type="AlphaFoldDB" id="A0A7M5X739"/>
<evidence type="ECO:0000256" key="3">
    <source>
        <dbReference type="SAM" id="MobiDB-lite"/>
    </source>
</evidence>
<evidence type="ECO:0000256" key="2">
    <source>
        <dbReference type="SAM" id="Coils"/>
    </source>
</evidence>
<dbReference type="PROSITE" id="PS50102">
    <property type="entry name" value="RRM"/>
    <property type="match status" value="1"/>
</dbReference>
<dbReference type="Gene3D" id="2.40.50.90">
    <property type="match status" value="1"/>
</dbReference>
<dbReference type="InterPro" id="IPR035437">
    <property type="entry name" value="SNase_OB-fold_sf"/>
</dbReference>
<accession>A0A7M5X739</accession>
<dbReference type="Gene3D" id="1.10.510.10">
    <property type="entry name" value="Transferase(Phosphotransferase) domain 1"/>
    <property type="match status" value="1"/>
</dbReference>
<dbReference type="Gene3D" id="3.30.70.330">
    <property type="match status" value="1"/>
</dbReference>
<dbReference type="InterPro" id="IPR002999">
    <property type="entry name" value="Tudor"/>
</dbReference>
<dbReference type="InterPro" id="IPR012677">
    <property type="entry name" value="Nucleotide-bd_a/b_plait_sf"/>
</dbReference>
<dbReference type="CDD" id="cd00590">
    <property type="entry name" value="RRM_SF"/>
    <property type="match status" value="1"/>
</dbReference>